<keyword evidence="5 7" id="KW-0472">Membrane</keyword>
<comment type="subcellular location">
    <subcellularLocation>
        <location evidence="1">Endomembrane system</location>
        <topology evidence="1">Multi-pass membrane protein</topology>
    </subcellularLocation>
    <subcellularLocation>
        <location evidence="6">Membrane</location>
        <topology evidence="6">Multi-pass membrane protein</topology>
    </subcellularLocation>
</comment>
<dbReference type="PANTHER" id="PTHR43507">
    <property type="entry name" value="NADH-UBIQUINONE OXIDOREDUCTASE CHAIN 4"/>
    <property type="match status" value="1"/>
</dbReference>
<gene>
    <name evidence="9" type="ORF">NATSA_06070</name>
</gene>
<accession>A0A8J7RI42</accession>
<feature type="transmembrane region" description="Helical" evidence="7">
    <location>
        <begin position="109"/>
        <end position="127"/>
    </location>
</feature>
<feature type="transmembrane region" description="Helical" evidence="7">
    <location>
        <begin position="340"/>
        <end position="358"/>
    </location>
</feature>
<evidence type="ECO:0000256" key="2">
    <source>
        <dbReference type="ARBA" id="ARBA00009025"/>
    </source>
</evidence>
<feature type="domain" description="NADH:quinone oxidoreductase/Mrp antiporter transmembrane" evidence="8">
    <location>
        <begin position="129"/>
        <end position="415"/>
    </location>
</feature>
<feature type="transmembrane region" description="Helical" evidence="7">
    <location>
        <begin position="309"/>
        <end position="328"/>
    </location>
</feature>
<dbReference type="GO" id="GO:0008137">
    <property type="term" value="F:NADH dehydrogenase (ubiquinone) activity"/>
    <property type="evidence" value="ECO:0007669"/>
    <property type="project" value="InterPro"/>
</dbReference>
<dbReference type="GO" id="GO:0042773">
    <property type="term" value="P:ATP synthesis coupled electron transport"/>
    <property type="evidence" value="ECO:0007669"/>
    <property type="project" value="InterPro"/>
</dbReference>
<dbReference type="InterPro" id="IPR003918">
    <property type="entry name" value="NADH_UbQ_OxRdtase"/>
</dbReference>
<evidence type="ECO:0000256" key="7">
    <source>
        <dbReference type="SAM" id="Phobius"/>
    </source>
</evidence>
<feature type="transmembrane region" description="Helical" evidence="7">
    <location>
        <begin position="277"/>
        <end position="302"/>
    </location>
</feature>
<dbReference type="Pfam" id="PF00361">
    <property type="entry name" value="Proton_antipo_M"/>
    <property type="match status" value="1"/>
</dbReference>
<dbReference type="AlphaFoldDB" id="A0A8J7RI42"/>
<dbReference type="GO" id="GO:0015990">
    <property type="term" value="P:electron transport coupled proton transport"/>
    <property type="evidence" value="ECO:0007669"/>
    <property type="project" value="TreeGrafter"/>
</dbReference>
<organism evidence="9 10">
    <name type="scientific">Natronogracilivirga saccharolytica</name>
    <dbReference type="NCBI Taxonomy" id="2812953"/>
    <lineage>
        <taxon>Bacteria</taxon>
        <taxon>Pseudomonadati</taxon>
        <taxon>Balneolota</taxon>
        <taxon>Balneolia</taxon>
        <taxon>Balneolales</taxon>
        <taxon>Cyclonatronaceae</taxon>
        <taxon>Natronogracilivirga</taxon>
    </lineage>
</organism>
<evidence type="ECO:0000313" key="9">
    <source>
        <dbReference type="EMBL" id="MBP3192220.1"/>
    </source>
</evidence>
<feature type="transmembrane region" description="Helical" evidence="7">
    <location>
        <begin position="458"/>
        <end position="478"/>
    </location>
</feature>
<sequence length="541" mass="59925">MELLLNIVIYLPLFGALLLLVIRKDEWVRWTSLFITSAAFVLSLPLLLNFDISATGSAQYLTVSEPLLGDWDVKYMMGLDGLSMLLFMLTTFMAPIVVLSSWTSITKHVAGFYSMLLILQTGSLGVFAALDLFMFYIFFELTQIPMFFLIGIWGGKDRIYATVKFFIYTLVGWLLMLVALIYTGYAAGNMVNDGVFTTDWRLLTDPAFQLGLVEQTWLFLAFGFAFCIKVPIFPFHSWLPLAHTEAPTAGSVVLAAIALKMGTYAVLRYLIPLFPNAAIAFAPMFAVLGVIGIIYGALVAMVQRDVKKLVAYSSISHLGFVVLGMFAFNTTGAQGAIIQMVNHGLSTGALFIIVGMIYERRHTRMIADFGGIAKKMPVFTVMFMMATLASIGLPGLNGFVGEFLILVGTFQSETLGSYWYAIIGALGVILAAAYMLWMFQRVMFGPITNKENEKLTDINAREIGLLVPIMIFIVWIGIRPGDFTKYSEAEVTHMIEDTQNRAEVIAQNASAENIPGWAAKLYDITPQLASKTDNDQKENEL</sequence>
<feature type="transmembrane region" description="Helical" evidence="7">
    <location>
        <begin position="6"/>
        <end position="22"/>
    </location>
</feature>
<proteinExistence type="inferred from homology"/>
<comment type="similarity">
    <text evidence="2">Belongs to the complex I subunit 4 family.</text>
</comment>
<name>A0A8J7RI42_9BACT</name>
<feature type="transmembrane region" description="Helical" evidence="7">
    <location>
        <begin position="417"/>
        <end position="437"/>
    </location>
</feature>
<comment type="caution">
    <text evidence="9">The sequence shown here is derived from an EMBL/GenBank/DDBJ whole genome shotgun (WGS) entry which is preliminary data.</text>
</comment>
<reference evidence="9" key="1">
    <citation type="submission" date="2021-02" db="EMBL/GenBank/DDBJ databases">
        <title>Natronogracilivirga saccharolytica gen. nov. sp. nov. a new anaerobic, haloalkiliphilic carbohydrate-fermenting bacterium from soda lake and proposing of Cyclonatronumiaceae fam. nov. in the phylum Balneolaeota.</title>
        <authorList>
            <person name="Zhilina T.N."/>
            <person name="Sorokin D.Y."/>
            <person name="Zavarzina D.G."/>
            <person name="Toshchakov S.V."/>
            <person name="Kublanov I.V."/>
        </authorList>
    </citation>
    <scope>NUCLEOTIDE SEQUENCE</scope>
    <source>
        <strain evidence="9">Z-1702</strain>
    </source>
</reference>
<feature type="transmembrane region" description="Helical" evidence="7">
    <location>
        <begin position="81"/>
        <end position="102"/>
    </location>
</feature>
<feature type="transmembrane region" description="Helical" evidence="7">
    <location>
        <begin position="249"/>
        <end position="271"/>
    </location>
</feature>
<evidence type="ECO:0000256" key="4">
    <source>
        <dbReference type="ARBA" id="ARBA00022989"/>
    </source>
</evidence>
<feature type="transmembrane region" description="Helical" evidence="7">
    <location>
        <begin position="34"/>
        <end position="61"/>
    </location>
</feature>
<dbReference type="NCBIfam" id="TIGR01972">
    <property type="entry name" value="NDH_I_M"/>
    <property type="match status" value="1"/>
</dbReference>
<keyword evidence="10" id="KW-1185">Reference proteome</keyword>
<dbReference type="PRINTS" id="PR01437">
    <property type="entry name" value="NUOXDRDTASE4"/>
</dbReference>
<evidence type="ECO:0000256" key="3">
    <source>
        <dbReference type="ARBA" id="ARBA00022692"/>
    </source>
</evidence>
<dbReference type="RefSeq" id="WP_210511110.1">
    <property type="nucleotide sequence ID" value="NZ_JAFIDN010000003.1"/>
</dbReference>
<feature type="transmembrane region" description="Helical" evidence="7">
    <location>
        <begin position="165"/>
        <end position="187"/>
    </location>
</feature>
<dbReference type="GO" id="GO:0048039">
    <property type="term" value="F:ubiquinone binding"/>
    <property type="evidence" value="ECO:0007669"/>
    <property type="project" value="TreeGrafter"/>
</dbReference>
<protein>
    <submittedName>
        <fullName evidence="9">NADH-quinone oxidoreductase subunit M</fullName>
    </submittedName>
</protein>
<dbReference type="GO" id="GO:0016020">
    <property type="term" value="C:membrane"/>
    <property type="evidence" value="ECO:0007669"/>
    <property type="project" value="UniProtKB-SubCell"/>
</dbReference>
<dbReference type="Proteomes" id="UP000673975">
    <property type="component" value="Unassembled WGS sequence"/>
</dbReference>
<dbReference type="GO" id="GO:0003954">
    <property type="term" value="F:NADH dehydrogenase activity"/>
    <property type="evidence" value="ECO:0007669"/>
    <property type="project" value="TreeGrafter"/>
</dbReference>
<evidence type="ECO:0000256" key="5">
    <source>
        <dbReference type="ARBA" id="ARBA00023136"/>
    </source>
</evidence>
<dbReference type="InterPro" id="IPR001750">
    <property type="entry name" value="ND/Mrp_TM"/>
</dbReference>
<dbReference type="PANTHER" id="PTHR43507:SF1">
    <property type="entry name" value="NADH-UBIQUINONE OXIDOREDUCTASE CHAIN 4"/>
    <property type="match status" value="1"/>
</dbReference>
<dbReference type="InterPro" id="IPR010227">
    <property type="entry name" value="NADH_Q_OxRdtase_chainM/4"/>
</dbReference>
<evidence type="ECO:0000256" key="1">
    <source>
        <dbReference type="ARBA" id="ARBA00004127"/>
    </source>
</evidence>
<feature type="transmembrane region" description="Helical" evidence="7">
    <location>
        <begin position="378"/>
        <end position="397"/>
    </location>
</feature>
<feature type="transmembrane region" description="Helical" evidence="7">
    <location>
        <begin position="133"/>
        <end position="153"/>
    </location>
</feature>
<feature type="transmembrane region" description="Helical" evidence="7">
    <location>
        <begin position="207"/>
        <end position="228"/>
    </location>
</feature>
<evidence type="ECO:0000259" key="8">
    <source>
        <dbReference type="Pfam" id="PF00361"/>
    </source>
</evidence>
<dbReference type="EMBL" id="JAFIDN010000003">
    <property type="protein sequence ID" value="MBP3192220.1"/>
    <property type="molecule type" value="Genomic_DNA"/>
</dbReference>
<evidence type="ECO:0000313" key="10">
    <source>
        <dbReference type="Proteomes" id="UP000673975"/>
    </source>
</evidence>
<dbReference type="GO" id="GO:0012505">
    <property type="term" value="C:endomembrane system"/>
    <property type="evidence" value="ECO:0007669"/>
    <property type="project" value="UniProtKB-SubCell"/>
</dbReference>
<keyword evidence="4 7" id="KW-1133">Transmembrane helix</keyword>
<keyword evidence="3 6" id="KW-0812">Transmembrane</keyword>
<evidence type="ECO:0000256" key="6">
    <source>
        <dbReference type="RuleBase" id="RU000320"/>
    </source>
</evidence>